<dbReference type="Gene3D" id="3.40.50.300">
    <property type="entry name" value="P-loop containing nucleotide triphosphate hydrolases"/>
    <property type="match status" value="1"/>
</dbReference>
<evidence type="ECO:0000256" key="4">
    <source>
        <dbReference type="ARBA" id="ARBA00022840"/>
    </source>
</evidence>
<dbReference type="EMBL" id="PHEX01000089">
    <property type="protein sequence ID" value="PKQ27495.1"/>
    <property type="molecule type" value="Genomic_DNA"/>
</dbReference>
<evidence type="ECO:0000313" key="6">
    <source>
        <dbReference type="EMBL" id="PKQ27495.1"/>
    </source>
</evidence>
<comment type="caution">
    <text evidence="6">The sequence shown here is derived from an EMBL/GenBank/DDBJ whole genome shotgun (WGS) entry which is preliminary data.</text>
</comment>
<dbReference type="InterPro" id="IPR017871">
    <property type="entry name" value="ABC_transporter-like_CS"/>
</dbReference>
<dbReference type="InterPro" id="IPR003439">
    <property type="entry name" value="ABC_transporter-like_ATP-bd"/>
</dbReference>
<dbReference type="PANTHER" id="PTHR42798">
    <property type="entry name" value="LIPOPROTEIN-RELEASING SYSTEM ATP-BINDING PROTEIN LOLD"/>
    <property type="match status" value="1"/>
</dbReference>
<keyword evidence="2" id="KW-0813">Transport</keyword>
<comment type="similarity">
    <text evidence="1">Belongs to the ABC transporter superfamily.</text>
</comment>
<organism evidence="6 7">
    <name type="scientific">Candidatus Anoxymicrobium japonicum</name>
    <dbReference type="NCBI Taxonomy" id="2013648"/>
    <lineage>
        <taxon>Bacteria</taxon>
        <taxon>Bacillati</taxon>
        <taxon>Actinomycetota</taxon>
        <taxon>Candidatus Geothermincolia</taxon>
        <taxon>Candidatus Geothermincolales</taxon>
        <taxon>Candidatus Anoxymicrobiaceae</taxon>
        <taxon>Candidatus Anoxymicrobium</taxon>
    </lineage>
</organism>
<dbReference type="PROSITE" id="PS50893">
    <property type="entry name" value="ABC_TRANSPORTER_2"/>
    <property type="match status" value="1"/>
</dbReference>
<dbReference type="GO" id="GO:0005524">
    <property type="term" value="F:ATP binding"/>
    <property type="evidence" value="ECO:0007669"/>
    <property type="project" value="UniProtKB-KW"/>
</dbReference>
<sequence length="247" mass="27147">MEDLRKGNGLDNNVTVLLEKVSKTYQMGEVEVKALKEADLIAKKGEFLVALGPSGSGKTTMLNCIGGIDSPTSGKIVVGGHDISTFNEKELTRFRRNTVGFIFQFFNLIPTLTARENVEFALDLVQKEKRTNALDILEQVGLGDRANHFPSQLSGGEQQRVAIARALAKRPPIVLCDEPTGELDYDTGIMILRLMRDIAVQENCNFMMVTHNSAIAQIANKVVHLHSGEISNIVTNENPADPESLVW</sequence>
<dbReference type="PROSITE" id="PS00211">
    <property type="entry name" value="ABC_TRANSPORTER_1"/>
    <property type="match status" value="1"/>
</dbReference>
<proteinExistence type="inferred from homology"/>
<reference evidence="6 7" key="1">
    <citation type="journal article" date="2017" name="ISME J.">
        <title>Potential for microbial H2 and metal transformations associated with novel bacteria and archaea in deep terrestrial subsurface sediments.</title>
        <authorList>
            <person name="Hernsdorf A.W."/>
            <person name="Amano Y."/>
            <person name="Miyakawa K."/>
            <person name="Ise K."/>
            <person name="Suzuki Y."/>
            <person name="Anantharaman K."/>
            <person name="Probst A."/>
            <person name="Burstein D."/>
            <person name="Thomas B.C."/>
            <person name="Banfield J.F."/>
        </authorList>
    </citation>
    <scope>NUCLEOTIDE SEQUENCE [LARGE SCALE GENOMIC DNA]</scope>
    <source>
        <strain evidence="6">HGW-Actinobacteria-3</strain>
    </source>
</reference>
<dbReference type="InterPro" id="IPR027417">
    <property type="entry name" value="P-loop_NTPase"/>
</dbReference>
<dbReference type="CDD" id="cd03255">
    <property type="entry name" value="ABC_MJ0796_LolCDE_FtsE"/>
    <property type="match status" value="1"/>
</dbReference>
<evidence type="ECO:0000313" key="7">
    <source>
        <dbReference type="Proteomes" id="UP000233654"/>
    </source>
</evidence>
<evidence type="ECO:0000256" key="3">
    <source>
        <dbReference type="ARBA" id="ARBA00022741"/>
    </source>
</evidence>
<name>A0A2N3G448_9ACTN</name>
<keyword evidence="3" id="KW-0547">Nucleotide-binding</keyword>
<dbReference type="AlphaFoldDB" id="A0A2N3G448"/>
<evidence type="ECO:0000256" key="1">
    <source>
        <dbReference type="ARBA" id="ARBA00005417"/>
    </source>
</evidence>
<accession>A0A2N3G448</accession>
<dbReference type="PANTHER" id="PTHR42798:SF2">
    <property type="entry name" value="ABC TRANSPORTER ATP-BINDING PROTEIN MG467-RELATED"/>
    <property type="match status" value="1"/>
</dbReference>
<dbReference type="Pfam" id="PF00005">
    <property type="entry name" value="ABC_tran"/>
    <property type="match status" value="1"/>
</dbReference>
<dbReference type="InterPro" id="IPR017911">
    <property type="entry name" value="MacB-like_ATP-bd"/>
</dbReference>
<feature type="domain" description="ABC transporter" evidence="5">
    <location>
        <begin position="16"/>
        <end position="247"/>
    </location>
</feature>
<gene>
    <name evidence="6" type="ORF">CVT63_07740</name>
</gene>
<evidence type="ECO:0000259" key="5">
    <source>
        <dbReference type="PROSITE" id="PS50893"/>
    </source>
</evidence>
<dbReference type="GO" id="GO:0098796">
    <property type="term" value="C:membrane protein complex"/>
    <property type="evidence" value="ECO:0007669"/>
    <property type="project" value="UniProtKB-ARBA"/>
</dbReference>
<protein>
    <submittedName>
        <fullName evidence="6">Macrolide ABC transporter ATP-binding protein</fullName>
    </submittedName>
</protein>
<keyword evidence="4 6" id="KW-0067">ATP-binding</keyword>
<dbReference type="GO" id="GO:0016887">
    <property type="term" value="F:ATP hydrolysis activity"/>
    <property type="evidence" value="ECO:0007669"/>
    <property type="project" value="InterPro"/>
</dbReference>
<dbReference type="InterPro" id="IPR003593">
    <property type="entry name" value="AAA+_ATPase"/>
</dbReference>
<dbReference type="GO" id="GO:0022857">
    <property type="term" value="F:transmembrane transporter activity"/>
    <property type="evidence" value="ECO:0007669"/>
    <property type="project" value="UniProtKB-ARBA"/>
</dbReference>
<evidence type="ECO:0000256" key="2">
    <source>
        <dbReference type="ARBA" id="ARBA00022448"/>
    </source>
</evidence>
<dbReference type="SUPFAM" id="SSF52540">
    <property type="entry name" value="P-loop containing nucleoside triphosphate hydrolases"/>
    <property type="match status" value="1"/>
</dbReference>
<dbReference type="FunFam" id="3.40.50.300:FF:000032">
    <property type="entry name" value="Export ABC transporter ATP-binding protein"/>
    <property type="match status" value="1"/>
</dbReference>
<dbReference type="SMART" id="SM00382">
    <property type="entry name" value="AAA"/>
    <property type="match status" value="1"/>
</dbReference>
<dbReference type="Proteomes" id="UP000233654">
    <property type="component" value="Unassembled WGS sequence"/>
</dbReference>